<evidence type="ECO:0008006" key="3">
    <source>
        <dbReference type="Google" id="ProtNLM"/>
    </source>
</evidence>
<dbReference type="RefSeq" id="WP_094266045.1">
    <property type="nucleotide sequence ID" value="NZ_NOWF01000040.1"/>
</dbReference>
<evidence type="ECO:0000313" key="1">
    <source>
        <dbReference type="EMBL" id="OYD06060.1"/>
    </source>
</evidence>
<accession>A0A235B193</accession>
<organism evidence="1 2">
    <name type="scientific">Paludifilum halophilum</name>
    <dbReference type="NCBI Taxonomy" id="1642702"/>
    <lineage>
        <taxon>Bacteria</taxon>
        <taxon>Bacillati</taxon>
        <taxon>Bacillota</taxon>
        <taxon>Bacilli</taxon>
        <taxon>Bacillales</taxon>
        <taxon>Thermoactinomycetaceae</taxon>
        <taxon>Paludifilum</taxon>
    </lineage>
</organism>
<proteinExistence type="predicted"/>
<dbReference type="Proteomes" id="UP000215459">
    <property type="component" value="Unassembled WGS sequence"/>
</dbReference>
<comment type="caution">
    <text evidence="1">The sequence shown here is derived from an EMBL/GenBank/DDBJ whole genome shotgun (WGS) entry which is preliminary data.</text>
</comment>
<sequence>VVQMRHNDVIHLVGIEIIEDEIGNQIKQETERQVFANEMSVGQAEYYNAAVAGLRPEKRFEVYTFEYADERKLKHNGIKYQIIRTETRGEKTRITCERVAGDG</sequence>
<dbReference type="AlphaFoldDB" id="A0A235B193"/>
<gene>
    <name evidence="1" type="ORF">CHM34_18320</name>
</gene>
<dbReference type="EMBL" id="NOWF01000040">
    <property type="protein sequence ID" value="OYD06060.1"/>
    <property type="molecule type" value="Genomic_DNA"/>
</dbReference>
<protein>
    <recommendedName>
        <fullName evidence="3">Phage head-tail adapter protein</fullName>
    </recommendedName>
</protein>
<evidence type="ECO:0000313" key="2">
    <source>
        <dbReference type="Proteomes" id="UP000215459"/>
    </source>
</evidence>
<feature type="non-terminal residue" evidence="1">
    <location>
        <position position="1"/>
    </location>
</feature>
<reference evidence="1 2" key="1">
    <citation type="submission" date="2017-07" db="EMBL/GenBank/DDBJ databases">
        <title>The genome sequence of Paludifilum halophilum highlights mechanisms for microbial adaptation to high salt environemnts.</title>
        <authorList>
            <person name="Belbahri L."/>
        </authorList>
    </citation>
    <scope>NUCLEOTIDE SEQUENCE [LARGE SCALE GENOMIC DNA]</scope>
    <source>
        <strain evidence="1 2">DSM 102817</strain>
    </source>
</reference>
<keyword evidence="2" id="KW-1185">Reference proteome</keyword>
<name>A0A235B193_9BACL</name>